<keyword evidence="1" id="KW-0560">Oxidoreductase</keyword>
<feature type="domain" description="6-phosphogluconate dehydrogenase NADP-binding" evidence="4">
    <location>
        <begin position="6"/>
        <end position="162"/>
    </location>
</feature>
<reference evidence="6 7" key="1">
    <citation type="submission" date="2020-01" db="EMBL/GenBank/DDBJ databases">
        <title>Genome sequencing of strain KACC 21507.</title>
        <authorList>
            <person name="Heo J."/>
            <person name="Kim S.-J."/>
            <person name="Kim J.-S."/>
            <person name="Hong S.-B."/>
            <person name="Kwon S.-W."/>
        </authorList>
    </citation>
    <scope>NUCLEOTIDE SEQUENCE [LARGE SCALE GENOMIC DNA]</scope>
    <source>
        <strain evidence="6 7">KACC 21507</strain>
    </source>
</reference>
<dbReference type="Pfam" id="PF03446">
    <property type="entry name" value="NAD_binding_2"/>
    <property type="match status" value="1"/>
</dbReference>
<keyword evidence="2" id="KW-0520">NAD</keyword>
<evidence type="ECO:0000256" key="1">
    <source>
        <dbReference type="ARBA" id="ARBA00023002"/>
    </source>
</evidence>
<feature type="domain" description="3-hydroxyisobutyrate dehydrogenase-like NAD-binding" evidence="5">
    <location>
        <begin position="165"/>
        <end position="282"/>
    </location>
</feature>
<dbReference type="InterPro" id="IPR029154">
    <property type="entry name" value="HIBADH-like_NADP-bd"/>
</dbReference>
<name>A0A6P1NCZ6_9PROT</name>
<protein>
    <submittedName>
        <fullName evidence="6">NAD-binding protein</fullName>
    </submittedName>
</protein>
<evidence type="ECO:0000259" key="5">
    <source>
        <dbReference type="Pfam" id="PF14833"/>
    </source>
</evidence>
<gene>
    <name evidence="6" type="ORF">GT348_02710</name>
</gene>
<dbReference type="InterPro" id="IPR036291">
    <property type="entry name" value="NAD(P)-bd_dom_sf"/>
</dbReference>
<dbReference type="InterPro" id="IPR015815">
    <property type="entry name" value="HIBADH-related"/>
</dbReference>
<organism evidence="6 7">
    <name type="scientific">Aristophania vespae</name>
    <dbReference type="NCBI Taxonomy" id="2697033"/>
    <lineage>
        <taxon>Bacteria</taxon>
        <taxon>Pseudomonadati</taxon>
        <taxon>Pseudomonadota</taxon>
        <taxon>Alphaproteobacteria</taxon>
        <taxon>Acetobacterales</taxon>
        <taxon>Acetobacteraceae</taxon>
        <taxon>Aristophania</taxon>
    </lineage>
</organism>
<dbReference type="Proteomes" id="UP000463975">
    <property type="component" value="Chromosome"/>
</dbReference>
<dbReference type="GO" id="GO:0051287">
    <property type="term" value="F:NAD binding"/>
    <property type="evidence" value="ECO:0007669"/>
    <property type="project" value="InterPro"/>
</dbReference>
<dbReference type="SUPFAM" id="SSF48179">
    <property type="entry name" value="6-phosphogluconate dehydrogenase C-terminal domain-like"/>
    <property type="match status" value="1"/>
</dbReference>
<proteinExistence type="predicted"/>
<dbReference type="GO" id="GO:0050661">
    <property type="term" value="F:NADP binding"/>
    <property type="evidence" value="ECO:0007669"/>
    <property type="project" value="InterPro"/>
</dbReference>
<dbReference type="SUPFAM" id="SSF51735">
    <property type="entry name" value="NAD(P)-binding Rossmann-fold domains"/>
    <property type="match status" value="1"/>
</dbReference>
<evidence type="ECO:0000256" key="2">
    <source>
        <dbReference type="ARBA" id="ARBA00023027"/>
    </source>
</evidence>
<dbReference type="KEGG" id="bomb:GT348_02710"/>
<dbReference type="Gene3D" id="3.40.50.720">
    <property type="entry name" value="NAD(P)-binding Rossmann-like Domain"/>
    <property type="match status" value="1"/>
</dbReference>
<dbReference type="Pfam" id="PF14833">
    <property type="entry name" value="NAD_binding_11"/>
    <property type="match status" value="1"/>
</dbReference>
<accession>A0A6P1NCZ6</accession>
<evidence type="ECO:0000256" key="3">
    <source>
        <dbReference type="PIRSR" id="PIRSR000103-1"/>
    </source>
</evidence>
<dbReference type="PANTHER" id="PTHR43580:SF2">
    <property type="entry name" value="CYTOKINE-LIKE NUCLEAR FACTOR N-PAC"/>
    <property type="match status" value="1"/>
</dbReference>
<evidence type="ECO:0000313" key="7">
    <source>
        <dbReference type="Proteomes" id="UP000463975"/>
    </source>
</evidence>
<keyword evidence="7" id="KW-1185">Reference proteome</keyword>
<dbReference type="RefSeq" id="WP_160618406.1">
    <property type="nucleotide sequence ID" value="NZ_CP047652.1"/>
</dbReference>
<dbReference type="InterPro" id="IPR051265">
    <property type="entry name" value="HIBADH-related_NP60_sf"/>
</dbReference>
<dbReference type="InterPro" id="IPR013328">
    <property type="entry name" value="6PGD_dom2"/>
</dbReference>
<evidence type="ECO:0000313" key="6">
    <source>
        <dbReference type="EMBL" id="QHI95329.1"/>
    </source>
</evidence>
<evidence type="ECO:0000259" key="4">
    <source>
        <dbReference type="Pfam" id="PF03446"/>
    </source>
</evidence>
<dbReference type="InterPro" id="IPR006115">
    <property type="entry name" value="6PGDH_NADP-bd"/>
</dbReference>
<dbReference type="PANTHER" id="PTHR43580">
    <property type="entry name" value="OXIDOREDUCTASE GLYR1-RELATED"/>
    <property type="match status" value="1"/>
</dbReference>
<dbReference type="EMBL" id="CP047652">
    <property type="protein sequence ID" value="QHI95329.1"/>
    <property type="molecule type" value="Genomic_DNA"/>
</dbReference>
<dbReference type="GO" id="GO:0016491">
    <property type="term" value="F:oxidoreductase activity"/>
    <property type="evidence" value="ECO:0007669"/>
    <property type="project" value="UniProtKB-KW"/>
</dbReference>
<dbReference type="PIRSF" id="PIRSF000103">
    <property type="entry name" value="HIBADH"/>
    <property type="match status" value="1"/>
</dbReference>
<dbReference type="InterPro" id="IPR008927">
    <property type="entry name" value="6-PGluconate_DH-like_C_sf"/>
</dbReference>
<dbReference type="Gene3D" id="1.10.1040.10">
    <property type="entry name" value="N-(1-d-carboxylethyl)-l-norvaline Dehydrogenase, domain 2"/>
    <property type="match status" value="1"/>
</dbReference>
<feature type="active site" evidence="3">
    <location>
        <position position="171"/>
    </location>
</feature>
<sequence>MHDRVIGFIGYGAMASLMGRNLAKAGYEILAYTPSGEVPSDDKAVSMLTSPREVAEQSDVIILCVPDDKAEKHVLEGRYGLLAGLKAGQLLLDTSTVSPAQADNLASILSGYEVQSLDCPMSGSTPEAEKGDLILLAGGHEADLKRAKPILDIIGRVTIHTGGRGSAARLKLVINGIMGATMSIIGEAVSYGLAAGIKRDTLFNTLQEVAVISPHHKRKLKMAQEKSFSSQFPTRLMVKDMLLLLDSGRNHSASLLGMAIATQAFEHLNEIHKDEDYSALIGQIEAELS</sequence>
<dbReference type="AlphaFoldDB" id="A0A6P1NCZ6"/>